<evidence type="ECO:0000256" key="1">
    <source>
        <dbReference type="SAM" id="Coils"/>
    </source>
</evidence>
<evidence type="ECO:0000313" key="7">
    <source>
        <dbReference type="Proteomes" id="UP000318313"/>
    </source>
</evidence>
<organism evidence="6 7">
    <name type="scientific">Gimesia fumaroli</name>
    <dbReference type="NCBI Taxonomy" id="2527976"/>
    <lineage>
        <taxon>Bacteria</taxon>
        <taxon>Pseudomonadati</taxon>
        <taxon>Planctomycetota</taxon>
        <taxon>Planctomycetia</taxon>
        <taxon>Planctomycetales</taxon>
        <taxon>Planctomycetaceae</taxon>
        <taxon>Gimesia</taxon>
    </lineage>
</organism>
<evidence type="ECO:0000259" key="3">
    <source>
        <dbReference type="Pfam" id="PF07583"/>
    </source>
</evidence>
<dbReference type="InterPro" id="IPR036909">
    <property type="entry name" value="Cyt_c-like_dom_sf"/>
</dbReference>
<dbReference type="Pfam" id="PF07587">
    <property type="entry name" value="PSD1"/>
    <property type="match status" value="1"/>
</dbReference>
<dbReference type="InterPro" id="IPR011444">
    <property type="entry name" value="DUF1549"/>
</dbReference>
<feature type="domain" description="Cytochrome C Planctomycete-type" evidence="5">
    <location>
        <begin position="51"/>
        <end position="106"/>
    </location>
</feature>
<dbReference type="GO" id="GO:0009055">
    <property type="term" value="F:electron transfer activity"/>
    <property type="evidence" value="ECO:0007669"/>
    <property type="project" value="InterPro"/>
</dbReference>
<dbReference type="GO" id="GO:0020037">
    <property type="term" value="F:heme binding"/>
    <property type="evidence" value="ECO:0007669"/>
    <property type="project" value="InterPro"/>
</dbReference>
<feature type="domain" description="DUF1549" evidence="3">
    <location>
        <begin position="174"/>
        <end position="378"/>
    </location>
</feature>
<dbReference type="RefSeq" id="WP_198000965.1">
    <property type="nucleotide sequence ID" value="NZ_CP037452.1"/>
</dbReference>
<dbReference type="SUPFAM" id="SSF46626">
    <property type="entry name" value="Cytochrome c"/>
    <property type="match status" value="1"/>
</dbReference>
<dbReference type="KEGG" id="gfm:Enr17x_09400"/>
<feature type="signal peptide" evidence="2">
    <location>
        <begin position="1"/>
        <end position="19"/>
    </location>
</feature>
<dbReference type="AlphaFoldDB" id="A0A518I760"/>
<dbReference type="Pfam" id="PF07635">
    <property type="entry name" value="PSCyt1"/>
    <property type="match status" value="1"/>
</dbReference>
<dbReference type="Pfam" id="PF07583">
    <property type="entry name" value="PSCyt2"/>
    <property type="match status" value="1"/>
</dbReference>
<dbReference type="EMBL" id="CP037452">
    <property type="protein sequence ID" value="QDV48925.1"/>
    <property type="molecule type" value="Genomic_DNA"/>
</dbReference>
<evidence type="ECO:0000256" key="2">
    <source>
        <dbReference type="SAM" id="SignalP"/>
    </source>
</evidence>
<evidence type="ECO:0000313" key="6">
    <source>
        <dbReference type="EMBL" id="QDV48925.1"/>
    </source>
</evidence>
<dbReference type="PANTHER" id="PTHR35889">
    <property type="entry name" value="CYCLOINULO-OLIGOSACCHARIDE FRUCTANOTRANSFERASE-RELATED"/>
    <property type="match status" value="1"/>
</dbReference>
<proteinExistence type="predicted"/>
<dbReference type="InterPro" id="IPR022655">
    <property type="entry name" value="DUF1553"/>
</dbReference>
<dbReference type="Pfam" id="PF13385">
    <property type="entry name" value="Laminin_G_3"/>
    <property type="match status" value="1"/>
</dbReference>
<dbReference type="InterPro" id="IPR011429">
    <property type="entry name" value="Cyt_c_Planctomycete-type"/>
</dbReference>
<dbReference type="Proteomes" id="UP000318313">
    <property type="component" value="Chromosome"/>
</dbReference>
<keyword evidence="1" id="KW-0175">Coiled coil</keyword>
<sequence length="1077" mass="121177" precursor="true">MRLLTLSLFLFVSANLVNAAEKTKPDKAAAVDQKQLHFFEKEVRPLLIKHCLECHGEKKQKGELRLDSLKAMLQGGESGPAIVPGKAHESLLVEAINFESFEMPPEQKLSDKEIATLTRWVTTGAYWPDNAGFVIKQRKNETFFTEEDRSFWVFQPVKQTKVPAVKAEAWSKNPVDAFIYARLKKEGLTPAGEADRTTLIRRAYYDLIGLPPTVEQINAFVNDPSPDAWPRLIDELLESPHYGEKWARHWLDVVRYAESDGFNQDAFRPQIWRYRDYVVRSFNSDKPYSQFVKEQLAGDEIAPEDPEALAATGFLRHYLYEYNQRDSRTQWNDILDNITDATGDVFMGVSMGCARCHDHKFDPIPHQDYYRLRAFFAPLMPRDDVPFVTPRELAEYNQKLDAWEKKTAAIRKQIDELTKSTLEKAAKSQIKMFPPDLQEVMAKPELERTALEHQLADLVQRQVDLKQKSALGSLKKSEKPNGKKYNELLKELAAFDDLKPKPLPTGMSVTDARGAAPITTIPDDPEHRPIDPGFLSLLKPGEAEIVPISTAPHSSGRRTALANWMVDPQNRLTTRVMTNRVWQYHFGTGLVSTANDFGHMGESPTHPELLDWLTSYFVDNGWSIKNLHRLIMNSQTYRLSAFHPAAKQAELKDPQNRLHWRANIRRLNAEDIRDSALFLSGELDMKLGGPSVRASQTRRSIYTIMKRNVQDPVLGAFDLPGGIKSVAQRDVTTTANQALLMINGDWFLKRANAMARALKAKSFANDQELITYLHKKTYGKAPEPAEVELLSGFLKSQEKRIKAEADSQEQTFIGQITQTTGEAVKLGKGSTLSNLHVAQSKSLPDQDFTIEAYVQLESIYDNAAVSTIASQWTGNNKQRGWSLGVTSKKSAYKPRNLILQLVGNNKAGKLTYEVVPSNLHLELNKPYYVAATVKISEAGESGIQFYVKELFSKKPLQSVSVKHKVISDYRPENNLVLGGRDKTSGSNWNGLLDNVRLSGAALSQEELLIQDSGKNPSATIAFWQFNTKSGLLKNSLANALHILPPSETSMGASDARHQALADLCHVFLNSNEFLYID</sequence>
<feature type="coiled-coil region" evidence="1">
    <location>
        <begin position="393"/>
        <end position="420"/>
    </location>
</feature>
<evidence type="ECO:0000259" key="5">
    <source>
        <dbReference type="Pfam" id="PF07635"/>
    </source>
</evidence>
<accession>A0A518I760</accession>
<dbReference type="InterPro" id="IPR013320">
    <property type="entry name" value="ConA-like_dom_sf"/>
</dbReference>
<keyword evidence="2" id="KW-0732">Signal</keyword>
<dbReference type="PANTHER" id="PTHR35889:SF3">
    <property type="entry name" value="F-BOX DOMAIN-CONTAINING PROTEIN"/>
    <property type="match status" value="1"/>
</dbReference>
<protein>
    <submittedName>
        <fullName evidence="6">Planctomycete cytochrome C</fullName>
    </submittedName>
</protein>
<reference evidence="6 7" key="1">
    <citation type="submission" date="2019-03" db="EMBL/GenBank/DDBJ databases">
        <title>Deep-cultivation of Planctomycetes and their phenomic and genomic characterization uncovers novel biology.</title>
        <authorList>
            <person name="Wiegand S."/>
            <person name="Jogler M."/>
            <person name="Boedeker C."/>
            <person name="Pinto D."/>
            <person name="Vollmers J."/>
            <person name="Rivas-Marin E."/>
            <person name="Kohn T."/>
            <person name="Peeters S.H."/>
            <person name="Heuer A."/>
            <person name="Rast P."/>
            <person name="Oberbeckmann S."/>
            <person name="Bunk B."/>
            <person name="Jeske O."/>
            <person name="Meyerdierks A."/>
            <person name="Storesund J.E."/>
            <person name="Kallscheuer N."/>
            <person name="Luecker S."/>
            <person name="Lage O.M."/>
            <person name="Pohl T."/>
            <person name="Merkel B.J."/>
            <person name="Hornburger P."/>
            <person name="Mueller R.-W."/>
            <person name="Bruemmer F."/>
            <person name="Labrenz M."/>
            <person name="Spormann A.M."/>
            <person name="Op den Camp H."/>
            <person name="Overmann J."/>
            <person name="Amann R."/>
            <person name="Jetten M.S.M."/>
            <person name="Mascher T."/>
            <person name="Medema M.H."/>
            <person name="Devos D.P."/>
            <person name="Kaster A.-K."/>
            <person name="Ovreas L."/>
            <person name="Rohde M."/>
            <person name="Galperin M.Y."/>
            <person name="Jogler C."/>
        </authorList>
    </citation>
    <scope>NUCLEOTIDE SEQUENCE [LARGE SCALE GENOMIC DNA]</scope>
    <source>
        <strain evidence="6 7">Enr17</strain>
    </source>
</reference>
<feature type="chain" id="PRO_5022163666" evidence="2">
    <location>
        <begin position="20"/>
        <end position="1077"/>
    </location>
</feature>
<keyword evidence="7" id="KW-1185">Reference proteome</keyword>
<gene>
    <name evidence="6" type="ORF">Enr17x_09400</name>
</gene>
<evidence type="ECO:0000259" key="4">
    <source>
        <dbReference type="Pfam" id="PF07587"/>
    </source>
</evidence>
<dbReference type="Gene3D" id="2.60.120.200">
    <property type="match status" value="1"/>
</dbReference>
<feature type="domain" description="DUF1553" evidence="4">
    <location>
        <begin position="557"/>
        <end position="793"/>
    </location>
</feature>
<name>A0A518I760_9PLAN</name>
<dbReference type="SUPFAM" id="SSF49899">
    <property type="entry name" value="Concanavalin A-like lectins/glucanases"/>
    <property type="match status" value="1"/>
</dbReference>